<proteinExistence type="predicted"/>
<evidence type="ECO:0000313" key="2">
    <source>
        <dbReference type="Proteomes" id="UP001160334"/>
    </source>
</evidence>
<evidence type="ECO:0008006" key="3">
    <source>
        <dbReference type="Google" id="ProtNLM"/>
    </source>
</evidence>
<name>A0ABT6M6G6_9NOCA</name>
<organism evidence="1 2">
    <name type="scientific">Prescottella agglutinans</name>
    <dbReference type="NCBI Taxonomy" id="1644129"/>
    <lineage>
        <taxon>Bacteria</taxon>
        <taxon>Bacillati</taxon>
        <taxon>Actinomycetota</taxon>
        <taxon>Actinomycetes</taxon>
        <taxon>Mycobacteriales</taxon>
        <taxon>Nocardiaceae</taxon>
        <taxon>Prescottella</taxon>
    </lineage>
</organism>
<sequence length="481" mass="53046">MTDRIYLPDVSDDENALVNGLLDQLARKSSRNLLRARYYDGKQAIRQVGTVVPPIYYRMGLVLGWSAKAVDILARRCNLDGFVWADGDLDSLGVQEIWEDNLFDSETNSAIVSGLIHGVCFLVNTRGGDGEPEALVHAKDALNATGEWNARTRRMDNLLSIAARDQEGNPTSLALYLDGETIVAERDGGKWSVDRSEHDFGVPVEAMVYKPRLGRPFGMSRISQPVMSLQDAALRSVIRMEGHADIYSYPDMWLLGADESMFVNEDGSKRPTWDVMMGRIKAIPDDEEALPNLERADVQQFPASSPEPHLAHLNMLAKAFARETSLPDTSVAITDVANPTSAESYNAAQHELVSEAEGATDDWSQPLRRSMIRGLAISNGLSEVPPEWRTIDTKWRSPLFESRAAQADAGMKQISAVPWLAETEVGLEMLGLNEQQIKRALAEKRRLAGRGVLDTLKQAAEARNQAMTADTQAVDQNAVAQ</sequence>
<keyword evidence="2" id="KW-1185">Reference proteome</keyword>
<dbReference type="RefSeq" id="WP_280758719.1">
    <property type="nucleotide sequence ID" value="NZ_JARXVC010000001.1"/>
</dbReference>
<protein>
    <recommendedName>
        <fullName evidence="3">Portal protein</fullName>
    </recommendedName>
</protein>
<dbReference type="InterPro" id="IPR021145">
    <property type="entry name" value="Portal_protein_SPP1_Gp6-like"/>
</dbReference>
<gene>
    <name evidence="1" type="ORF">M2280_000556</name>
</gene>
<comment type="caution">
    <text evidence="1">The sequence shown here is derived from an EMBL/GenBank/DDBJ whole genome shotgun (WGS) entry which is preliminary data.</text>
</comment>
<evidence type="ECO:0000313" key="1">
    <source>
        <dbReference type="EMBL" id="MDH6279351.1"/>
    </source>
</evidence>
<accession>A0ABT6M6G6</accession>
<dbReference type="Pfam" id="PF05133">
    <property type="entry name" value="SPP1_portal"/>
    <property type="match status" value="1"/>
</dbReference>
<reference evidence="1 2" key="1">
    <citation type="submission" date="2023-04" db="EMBL/GenBank/DDBJ databases">
        <title>Forest soil microbial communities from Buena Vista Peninsula, Colon Province, Panama.</title>
        <authorList>
            <person name="Bouskill N."/>
        </authorList>
    </citation>
    <scope>NUCLEOTIDE SEQUENCE [LARGE SCALE GENOMIC DNA]</scope>
    <source>
        <strain evidence="1 2">CFH S0262</strain>
    </source>
</reference>
<dbReference type="EMBL" id="JARXVC010000001">
    <property type="protein sequence ID" value="MDH6279351.1"/>
    <property type="molecule type" value="Genomic_DNA"/>
</dbReference>
<dbReference type="Proteomes" id="UP001160334">
    <property type="component" value="Unassembled WGS sequence"/>
</dbReference>